<dbReference type="PRINTS" id="PR00359">
    <property type="entry name" value="BP450"/>
</dbReference>
<evidence type="ECO:0000256" key="5">
    <source>
        <dbReference type="ARBA" id="ARBA00022723"/>
    </source>
</evidence>
<dbReference type="CDD" id="cd11035">
    <property type="entry name" value="P450cam-like"/>
    <property type="match status" value="1"/>
</dbReference>
<keyword evidence="3" id="KW-0153">Cholesterol metabolism</keyword>
<protein>
    <recommendedName>
        <fullName evidence="14">Steroid C26-monooxygenase</fullName>
    </recommendedName>
    <alternativeName>
        <fullName evidence="15">Cholest-4-en-3-one C26-monooxygenase</fullName>
    </alternativeName>
    <alternativeName>
        <fullName evidence="17">Cholesterol C26-monooxygenase</fullName>
    </alternativeName>
    <alternativeName>
        <fullName evidence="16">Steroid C27-monooxygenase</fullName>
    </alternativeName>
</protein>
<dbReference type="Pfam" id="PF00067">
    <property type="entry name" value="p450"/>
    <property type="match status" value="2"/>
</dbReference>
<keyword evidence="10" id="KW-0443">Lipid metabolism</keyword>
<dbReference type="PRINTS" id="PR00385">
    <property type="entry name" value="P450"/>
</dbReference>
<sequence length="411" mass="46178">MTQHVDEDAREVSADNRPLVEELVNQFDHHDPRLGGCFEAVYEQMRAQCPVAHSDKHGGFWTLSSYETVHYAMQHYELFTTAPSVNIPAGLGQKRPLLPMEVDPPVQSRYRTLLMPVFSPRRMKAIEGRIRDVADSLIDGFIADGECDFVTDFAEQLPTVIFTEMMGLPLDQAPRFHNWKNILLHGHHDDPDGVIRAQAGQELNEYLVQLLEARKQQPGEDIISTLHGAEVDGDKLTDDEVLDMTYLLFLAGLDTVASSLGLHFLNFAQRPDLRSQLTDPEIIPLAVEEMLRVESLILAGRTATEDVEIGGQLIRKGDRVLLNTVVAGRDPDVFDDPDEIRFDRGRSRHIAFGVGPHRCAGSHLARIELAIAYEHWHRRIPEYRVKDGVTVARHASSVAGISTLPLVWDRP</sequence>
<dbReference type="SUPFAM" id="SSF48264">
    <property type="entry name" value="Cytochrome P450"/>
    <property type="match status" value="1"/>
</dbReference>
<evidence type="ECO:0000256" key="11">
    <source>
        <dbReference type="ARBA" id="ARBA00023166"/>
    </source>
</evidence>
<gene>
    <name evidence="19" type="ORF">MDUV_19210</name>
</gene>
<dbReference type="Gene3D" id="1.10.630.10">
    <property type="entry name" value="Cytochrome P450"/>
    <property type="match status" value="1"/>
</dbReference>
<dbReference type="InterPro" id="IPR001128">
    <property type="entry name" value="Cyt_P450"/>
</dbReference>
<dbReference type="EMBL" id="AP022563">
    <property type="protein sequence ID" value="BBX17061.1"/>
    <property type="molecule type" value="Genomic_DNA"/>
</dbReference>
<dbReference type="PANTHER" id="PTHR46696:SF6">
    <property type="entry name" value="P450, PUTATIVE (EUROFUNG)-RELATED"/>
    <property type="match status" value="1"/>
</dbReference>
<evidence type="ECO:0000256" key="9">
    <source>
        <dbReference type="ARBA" id="ARBA00023033"/>
    </source>
</evidence>
<dbReference type="KEGG" id="mdu:MDUV_19210"/>
<keyword evidence="9 18" id="KW-0503">Monooxygenase</keyword>
<dbReference type="GO" id="GO:0005506">
    <property type="term" value="F:iron ion binding"/>
    <property type="evidence" value="ECO:0007669"/>
    <property type="project" value="InterPro"/>
</dbReference>
<evidence type="ECO:0000256" key="1">
    <source>
        <dbReference type="ARBA" id="ARBA00001971"/>
    </source>
</evidence>
<dbReference type="FunFam" id="1.10.630.10:FF:000018">
    <property type="entry name" value="Cytochrome P450 monooxygenase"/>
    <property type="match status" value="1"/>
</dbReference>
<dbReference type="InterPro" id="IPR002397">
    <property type="entry name" value="Cyt_P450_B"/>
</dbReference>
<dbReference type="Proteomes" id="UP000467006">
    <property type="component" value="Chromosome"/>
</dbReference>
<evidence type="ECO:0000256" key="3">
    <source>
        <dbReference type="ARBA" id="ARBA00022548"/>
    </source>
</evidence>
<evidence type="ECO:0000256" key="13">
    <source>
        <dbReference type="ARBA" id="ARBA00049645"/>
    </source>
</evidence>
<comment type="similarity">
    <text evidence="2 18">Belongs to the cytochrome P450 family.</text>
</comment>
<dbReference type="GO" id="GO:0020037">
    <property type="term" value="F:heme binding"/>
    <property type="evidence" value="ECO:0007669"/>
    <property type="project" value="InterPro"/>
</dbReference>
<evidence type="ECO:0000313" key="19">
    <source>
        <dbReference type="EMBL" id="BBX17061.1"/>
    </source>
</evidence>
<dbReference type="InterPro" id="IPR017972">
    <property type="entry name" value="Cyt_P450_CS"/>
</dbReference>
<evidence type="ECO:0000256" key="4">
    <source>
        <dbReference type="ARBA" id="ARBA00022617"/>
    </source>
</evidence>
<comment type="cofactor">
    <cofactor evidence="1">
        <name>heme</name>
        <dbReference type="ChEBI" id="CHEBI:30413"/>
    </cofactor>
</comment>
<reference evidence="19 20" key="1">
    <citation type="journal article" date="2019" name="Emerg. Microbes Infect.">
        <title>Comprehensive subspecies identification of 175 nontuberculous mycobacteria species based on 7547 genomic profiles.</title>
        <authorList>
            <person name="Matsumoto Y."/>
            <person name="Kinjo T."/>
            <person name="Motooka D."/>
            <person name="Nabeya D."/>
            <person name="Jung N."/>
            <person name="Uechi K."/>
            <person name="Horii T."/>
            <person name="Iida T."/>
            <person name="Fujita J."/>
            <person name="Nakamura S."/>
        </authorList>
    </citation>
    <scope>NUCLEOTIDE SEQUENCE [LARGE SCALE GENOMIC DNA]</scope>
    <source>
        <strain evidence="19 20">JCM 6396</strain>
    </source>
</reference>
<comment type="pathway">
    <text evidence="13">Steroid metabolism; cholesterol degradation.</text>
</comment>
<keyword evidence="6" id="KW-0442">Lipid degradation</keyword>
<keyword evidence="20" id="KW-1185">Reference proteome</keyword>
<evidence type="ECO:0000256" key="18">
    <source>
        <dbReference type="RuleBase" id="RU000461"/>
    </source>
</evidence>
<keyword evidence="7 18" id="KW-0560">Oxidoreductase</keyword>
<dbReference type="AlphaFoldDB" id="A0A7I7K0N6"/>
<keyword evidence="12" id="KW-0753">Steroid metabolism</keyword>
<evidence type="ECO:0000256" key="2">
    <source>
        <dbReference type="ARBA" id="ARBA00010617"/>
    </source>
</evidence>
<evidence type="ECO:0000256" key="17">
    <source>
        <dbReference type="ARBA" id="ARBA00083909"/>
    </source>
</evidence>
<name>A0A7I7K0N6_9MYCO</name>
<keyword evidence="11" id="KW-1207">Sterol metabolism</keyword>
<evidence type="ECO:0000256" key="16">
    <source>
        <dbReference type="ARBA" id="ARBA00082981"/>
    </source>
</evidence>
<dbReference type="GO" id="GO:0016042">
    <property type="term" value="P:lipid catabolic process"/>
    <property type="evidence" value="ECO:0007669"/>
    <property type="project" value="UniProtKB-KW"/>
</dbReference>
<evidence type="ECO:0000256" key="14">
    <source>
        <dbReference type="ARBA" id="ARBA00070775"/>
    </source>
</evidence>
<accession>A0A7I7K0N6</accession>
<evidence type="ECO:0000256" key="7">
    <source>
        <dbReference type="ARBA" id="ARBA00023002"/>
    </source>
</evidence>
<dbReference type="GO" id="GO:0004497">
    <property type="term" value="F:monooxygenase activity"/>
    <property type="evidence" value="ECO:0007669"/>
    <property type="project" value="UniProtKB-KW"/>
</dbReference>
<dbReference type="PROSITE" id="PS00086">
    <property type="entry name" value="CYTOCHROME_P450"/>
    <property type="match status" value="1"/>
</dbReference>
<dbReference type="PANTHER" id="PTHR46696">
    <property type="entry name" value="P450, PUTATIVE (EUROFUNG)-RELATED"/>
    <property type="match status" value="1"/>
</dbReference>
<evidence type="ECO:0000256" key="10">
    <source>
        <dbReference type="ARBA" id="ARBA00023098"/>
    </source>
</evidence>
<keyword evidence="4 18" id="KW-0349">Heme</keyword>
<evidence type="ECO:0000256" key="6">
    <source>
        <dbReference type="ARBA" id="ARBA00022963"/>
    </source>
</evidence>
<dbReference type="OrthoDB" id="3599725at2"/>
<evidence type="ECO:0000256" key="15">
    <source>
        <dbReference type="ARBA" id="ARBA00079588"/>
    </source>
</evidence>
<dbReference type="GO" id="GO:0016705">
    <property type="term" value="F:oxidoreductase activity, acting on paired donors, with incorporation or reduction of molecular oxygen"/>
    <property type="evidence" value="ECO:0007669"/>
    <property type="project" value="InterPro"/>
</dbReference>
<keyword evidence="5 18" id="KW-0479">Metal-binding</keyword>
<evidence type="ECO:0000256" key="8">
    <source>
        <dbReference type="ARBA" id="ARBA00023004"/>
    </source>
</evidence>
<proteinExistence type="inferred from homology"/>
<organism evidence="19 20">
    <name type="scientific">Mycolicibacterium duvalii</name>
    <dbReference type="NCBI Taxonomy" id="39688"/>
    <lineage>
        <taxon>Bacteria</taxon>
        <taxon>Bacillati</taxon>
        <taxon>Actinomycetota</taxon>
        <taxon>Actinomycetes</taxon>
        <taxon>Mycobacteriales</taxon>
        <taxon>Mycobacteriaceae</taxon>
        <taxon>Mycolicibacterium</taxon>
    </lineage>
</organism>
<evidence type="ECO:0000256" key="12">
    <source>
        <dbReference type="ARBA" id="ARBA00023221"/>
    </source>
</evidence>
<dbReference type="GO" id="GO:0008203">
    <property type="term" value="P:cholesterol metabolic process"/>
    <property type="evidence" value="ECO:0007669"/>
    <property type="project" value="UniProtKB-KW"/>
</dbReference>
<dbReference type="RefSeq" id="WP_098003113.1">
    <property type="nucleotide sequence ID" value="NZ_AP022563.1"/>
</dbReference>
<dbReference type="InterPro" id="IPR036396">
    <property type="entry name" value="Cyt_P450_sf"/>
</dbReference>
<keyword evidence="8 18" id="KW-0408">Iron</keyword>
<evidence type="ECO:0000313" key="20">
    <source>
        <dbReference type="Proteomes" id="UP000467006"/>
    </source>
</evidence>